<proteinExistence type="predicted"/>
<sequence length="144" mass="15972">MANPAARMMLFRNGKSFPLHLLPRGPVSGASGAIDIKTKLNNIADPRLFQFHPNLNVDKNSNIGAAFAHGNLKFGGFGVVGKSEARGKKIAVPSDEDDDDDDHDDEEDHDGDFEDEDIDLEDSDDYDDDDDDDEDDEDEELKRH</sequence>
<dbReference type="InParanoid" id="B9T0E1"/>
<name>B9T0E1_RICCO</name>
<evidence type="ECO:0000313" key="2">
    <source>
        <dbReference type="EMBL" id="EEF30669.1"/>
    </source>
</evidence>
<organism evidence="2 3">
    <name type="scientific">Ricinus communis</name>
    <name type="common">Castor bean</name>
    <dbReference type="NCBI Taxonomy" id="3988"/>
    <lineage>
        <taxon>Eukaryota</taxon>
        <taxon>Viridiplantae</taxon>
        <taxon>Streptophyta</taxon>
        <taxon>Embryophyta</taxon>
        <taxon>Tracheophyta</taxon>
        <taxon>Spermatophyta</taxon>
        <taxon>Magnoliopsida</taxon>
        <taxon>eudicotyledons</taxon>
        <taxon>Gunneridae</taxon>
        <taxon>Pentapetalae</taxon>
        <taxon>rosids</taxon>
        <taxon>fabids</taxon>
        <taxon>Malpighiales</taxon>
        <taxon>Euphorbiaceae</taxon>
        <taxon>Acalyphoideae</taxon>
        <taxon>Acalypheae</taxon>
        <taxon>Ricinus</taxon>
    </lineage>
</organism>
<gene>
    <name evidence="2" type="ORF">RCOM_0507750</name>
</gene>
<reference evidence="3" key="1">
    <citation type="journal article" date="2010" name="Nat. Biotechnol.">
        <title>Draft genome sequence of the oilseed species Ricinus communis.</title>
        <authorList>
            <person name="Chan A.P."/>
            <person name="Crabtree J."/>
            <person name="Zhao Q."/>
            <person name="Lorenzi H."/>
            <person name="Orvis J."/>
            <person name="Puiu D."/>
            <person name="Melake-Berhan A."/>
            <person name="Jones K.M."/>
            <person name="Redman J."/>
            <person name="Chen G."/>
            <person name="Cahoon E.B."/>
            <person name="Gedil M."/>
            <person name="Stanke M."/>
            <person name="Haas B.J."/>
            <person name="Wortman J.R."/>
            <person name="Fraser-Liggett C.M."/>
            <person name="Ravel J."/>
            <person name="Rabinowicz P.D."/>
        </authorList>
    </citation>
    <scope>NUCLEOTIDE SEQUENCE [LARGE SCALE GENOMIC DNA]</scope>
    <source>
        <strain evidence="3">cv. Hale</strain>
    </source>
</reference>
<feature type="region of interest" description="Disordered" evidence="1">
    <location>
        <begin position="84"/>
        <end position="144"/>
    </location>
</feature>
<feature type="compositionally biased region" description="Acidic residues" evidence="1">
    <location>
        <begin position="94"/>
        <end position="144"/>
    </location>
</feature>
<keyword evidence="3" id="KW-1185">Reference proteome</keyword>
<evidence type="ECO:0000256" key="1">
    <source>
        <dbReference type="SAM" id="MobiDB-lite"/>
    </source>
</evidence>
<protein>
    <submittedName>
        <fullName evidence="2">Uncharacterized protein</fullName>
    </submittedName>
</protein>
<dbReference type="EMBL" id="EQ974302">
    <property type="protein sequence ID" value="EEF30669.1"/>
    <property type="molecule type" value="Genomic_DNA"/>
</dbReference>
<accession>B9T0E1</accession>
<dbReference type="AlphaFoldDB" id="B9T0E1"/>
<evidence type="ECO:0000313" key="3">
    <source>
        <dbReference type="Proteomes" id="UP000008311"/>
    </source>
</evidence>
<dbReference type="Proteomes" id="UP000008311">
    <property type="component" value="Unassembled WGS sequence"/>
</dbReference>